<dbReference type="EMBL" id="BARW01029667">
    <property type="protein sequence ID" value="GAJ11965.1"/>
    <property type="molecule type" value="Genomic_DNA"/>
</dbReference>
<dbReference type="Gene3D" id="3.40.50.2020">
    <property type="match status" value="1"/>
</dbReference>
<evidence type="ECO:0000313" key="2">
    <source>
        <dbReference type="EMBL" id="GAJ11965.1"/>
    </source>
</evidence>
<dbReference type="InterPro" id="IPR029057">
    <property type="entry name" value="PRTase-like"/>
</dbReference>
<dbReference type="InterPro" id="IPR000836">
    <property type="entry name" value="PRTase_dom"/>
</dbReference>
<protein>
    <recommendedName>
        <fullName evidence="1">Phosphoribosyltransferase domain-containing protein</fullName>
    </recommendedName>
</protein>
<dbReference type="AlphaFoldDB" id="X1VRA2"/>
<accession>X1VRA2</accession>
<evidence type="ECO:0000259" key="1">
    <source>
        <dbReference type="Pfam" id="PF14681"/>
    </source>
</evidence>
<reference evidence="2" key="1">
    <citation type="journal article" date="2014" name="Front. Microbiol.">
        <title>High frequency of phylogenetically diverse reductive dehalogenase-homologous genes in deep subseafloor sedimentary metagenomes.</title>
        <authorList>
            <person name="Kawai M."/>
            <person name="Futagami T."/>
            <person name="Toyoda A."/>
            <person name="Takaki Y."/>
            <person name="Nishi S."/>
            <person name="Hori S."/>
            <person name="Arai W."/>
            <person name="Tsubouchi T."/>
            <person name="Morono Y."/>
            <person name="Uchiyama I."/>
            <person name="Ito T."/>
            <person name="Fujiyama A."/>
            <person name="Inagaki F."/>
            <person name="Takami H."/>
        </authorList>
    </citation>
    <scope>NUCLEOTIDE SEQUENCE</scope>
    <source>
        <strain evidence="2">Expedition CK06-06</strain>
    </source>
</reference>
<name>X1VRA2_9ZZZZ</name>
<feature type="non-terminal residue" evidence="2">
    <location>
        <position position="1"/>
    </location>
</feature>
<organism evidence="2">
    <name type="scientific">marine sediment metagenome</name>
    <dbReference type="NCBI Taxonomy" id="412755"/>
    <lineage>
        <taxon>unclassified sequences</taxon>
        <taxon>metagenomes</taxon>
        <taxon>ecological metagenomes</taxon>
    </lineage>
</organism>
<dbReference type="CDD" id="cd06223">
    <property type="entry name" value="PRTases_typeI"/>
    <property type="match status" value="1"/>
</dbReference>
<dbReference type="Pfam" id="PF14681">
    <property type="entry name" value="UPRTase"/>
    <property type="match status" value="1"/>
</dbReference>
<feature type="domain" description="Phosphoribosyltransferase" evidence="1">
    <location>
        <begin position="57"/>
        <end position="141"/>
    </location>
</feature>
<comment type="caution">
    <text evidence="2">The sequence shown here is derived from an EMBL/GenBank/DDBJ whole genome shotgun (WGS) entry which is preliminary data.</text>
</comment>
<proteinExistence type="predicted"/>
<sequence>GLNSPLIVSKEIQEYSSNDYVTPFALFRISRDDTKEEHNMAYILDLERSYFDLDLLDGKDLFFADPMNATGGSLVTIVKYLLDQGIKPRSIKFLNVISVLKGSLRIVRAIENSEIYTLWMDPSLNNIAYILPGLGDAGDRLNGEDLPDHSRNIIQLIADYGVSITSLYRAQVRKIEETVLG</sequence>
<dbReference type="SUPFAM" id="SSF53271">
    <property type="entry name" value="PRTase-like"/>
    <property type="match status" value="1"/>
</dbReference>
<gene>
    <name evidence="2" type="ORF">S12H4_47614</name>
</gene>